<gene>
    <name evidence="1" type="ORF">NM688_g6374</name>
</gene>
<dbReference type="EMBL" id="JANHOG010001305">
    <property type="protein sequence ID" value="KAJ3539343.1"/>
    <property type="molecule type" value="Genomic_DNA"/>
</dbReference>
<evidence type="ECO:0000313" key="2">
    <source>
        <dbReference type="Proteomes" id="UP001148662"/>
    </source>
</evidence>
<name>A0ACC1SGP1_9APHY</name>
<evidence type="ECO:0000313" key="1">
    <source>
        <dbReference type="EMBL" id="KAJ3539343.1"/>
    </source>
</evidence>
<protein>
    <submittedName>
        <fullName evidence="1">Uncharacterized protein</fullName>
    </submittedName>
</protein>
<comment type="caution">
    <text evidence="1">The sequence shown here is derived from an EMBL/GenBank/DDBJ whole genome shotgun (WGS) entry which is preliminary data.</text>
</comment>
<accession>A0ACC1SGP1</accession>
<reference evidence="1" key="1">
    <citation type="submission" date="2022-07" db="EMBL/GenBank/DDBJ databases">
        <title>Genome Sequence of Phlebia brevispora.</title>
        <authorList>
            <person name="Buettner E."/>
        </authorList>
    </citation>
    <scope>NUCLEOTIDE SEQUENCE</scope>
    <source>
        <strain evidence="1">MPL23</strain>
    </source>
</reference>
<organism evidence="1 2">
    <name type="scientific">Phlebia brevispora</name>
    <dbReference type="NCBI Taxonomy" id="194682"/>
    <lineage>
        <taxon>Eukaryota</taxon>
        <taxon>Fungi</taxon>
        <taxon>Dikarya</taxon>
        <taxon>Basidiomycota</taxon>
        <taxon>Agaricomycotina</taxon>
        <taxon>Agaricomycetes</taxon>
        <taxon>Polyporales</taxon>
        <taxon>Meruliaceae</taxon>
        <taxon>Phlebia</taxon>
    </lineage>
</organism>
<proteinExistence type="predicted"/>
<sequence>MPIDAHLWAFLVPENPDSQLRRLDFAKIKHYYYFGRNPDYNDFVFPEAYISNTHCLLIWNGKEGPESSVALRDLSTNGTYVNGISPGKGNSVFLAEGDKVVLGQRGSEGYVYRQVSDVGSTLEAYYQTISLVGSGGFGKVYKVVSRTTGRIYACKIIGVKRLLRAFADRSDAKEVVMREVTILERIQHPNVCQVKEWFYNHAKLNVVLEWMDGGDLLHYILRLGALPEAEARRISYHVCDALSVQMSRIPYRDQPPVVKLADFGLAKYCSNSQSVLQSYCGTRPYMAPEVGLNNEVYNQIVDSWAVGATVFYMYDDSAYPGWLLRSPSFLSRLAGIRPQIILEEGRPRIIMWEPMLEKVANPEAYDFVDNLLSEDPRKRLSARGALAHPWLRFVSPQAPTN</sequence>
<keyword evidence="2" id="KW-1185">Reference proteome</keyword>
<dbReference type="Proteomes" id="UP001148662">
    <property type="component" value="Unassembled WGS sequence"/>
</dbReference>